<dbReference type="Gene3D" id="2.40.280.10">
    <property type="match status" value="1"/>
</dbReference>
<keyword evidence="1 3" id="KW-0963">Cytoplasm</keyword>
<comment type="similarity">
    <text evidence="3">Belongs to the SmpB family.</text>
</comment>
<protein>
    <recommendedName>
        <fullName evidence="3">SsrA-binding protein</fullName>
    </recommendedName>
    <alternativeName>
        <fullName evidence="3">Small protein B</fullName>
    </alternativeName>
</protein>
<dbReference type="GO" id="GO:0005829">
    <property type="term" value="C:cytosol"/>
    <property type="evidence" value="ECO:0007669"/>
    <property type="project" value="TreeGrafter"/>
</dbReference>
<dbReference type="Proteomes" id="UP000295334">
    <property type="component" value="Unassembled WGS sequence"/>
</dbReference>
<proteinExistence type="inferred from homology"/>
<dbReference type="InterPro" id="IPR000037">
    <property type="entry name" value="SsrA-bd_prot"/>
</dbReference>
<evidence type="ECO:0000256" key="2">
    <source>
        <dbReference type="ARBA" id="ARBA00022884"/>
    </source>
</evidence>
<dbReference type="HAMAP" id="MF_00023">
    <property type="entry name" value="SmpB"/>
    <property type="match status" value="1"/>
</dbReference>
<name>A0A4R1B816_9BACT</name>
<keyword evidence="2 3" id="KW-0694">RNA-binding</keyword>
<dbReference type="PANTHER" id="PTHR30308">
    <property type="entry name" value="TMRNA-BINDING COMPONENT OF TRANS-TRANSLATION TAGGING COMPLEX"/>
    <property type="match status" value="1"/>
</dbReference>
<dbReference type="GO" id="GO:0070929">
    <property type="term" value="P:trans-translation"/>
    <property type="evidence" value="ECO:0007669"/>
    <property type="project" value="UniProtKB-UniRule"/>
</dbReference>
<evidence type="ECO:0000313" key="5">
    <source>
        <dbReference type="Proteomes" id="UP000295334"/>
    </source>
</evidence>
<dbReference type="CDD" id="cd09294">
    <property type="entry name" value="SmpB"/>
    <property type="match status" value="1"/>
</dbReference>
<evidence type="ECO:0000256" key="3">
    <source>
        <dbReference type="HAMAP-Rule" id="MF_00023"/>
    </source>
</evidence>
<keyword evidence="5" id="KW-1185">Reference proteome</keyword>
<accession>A0A4R1B816</accession>
<dbReference type="SUPFAM" id="SSF74982">
    <property type="entry name" value="Small protein B (SmpB)"/>
    <property type="match status" value="1"/>
</dbReference>
<evidence type="ECO:0000313" key="4">
    <source>
        <dbReference type="EMBL" id="TCJ12575.1"/>
    </source>
</evidence>
<comment type="function">
    <text evidence="3">Required for rescue of stalled ribosomes mediated by trans-translation. Binds to transfer-messenger RNA (tmRNA), required for stable association of tmRNA with ribosomes. tmRNA and SmpB together mimic tRNA shape, replacing the anticodon stem-loop with SmpB. tmRNA is encoded by the ssrA gene; the 2 termini fold to resemble tRNA(Ala) and it encodes a 'tag peptide', a short internal open reading frame. During trans-translation Ala-aminoacylated tmRNA acts like a tRNA, entering the A-site of stalled ribosomes, displacing the stalled mRNA. The ribosome then switches to translate the ORF on the tmRNA; the nascent peptide is terminated with the 'tag peptide' encoded by the tmRNA and targeted for degradation. The ribosome is freed to recommence translation, which seems to be the essential function of trans-translation.</text>
</comment>
<dbReference type="EMBL" id="SJZI01000050">
    <property type="protein sequence ID" value="TCJ12575.1"/>
    <property type="molecule type" value="Genomic_DNA"/>
</dbReference>
<reference evidence="4 5" key="1">
    <citation type="submission" date="2019-03" db="EMBL/GenBank/DDBJ databases">
        <authorList>
            <person name="Kim M.K.M."/>
        </authorList>
    </citation>
    <scope>NUCLEOTIDE SEQUENCE [LARGE SCALE GENOMIC DNA]</scope>
    <source>
        <strain evidence="4 5">17J68-12</strain>
    </source>
</reference>
<dbReference type="RefSeq" id="WP_131450332.1">
    <property type="nucleotide sequence ID" value="NZ_SJZI01000050.1"/>
</dbReference>
<dbReference type="AlphaFoldDB" id="A0A4R1B816"/>
<dbReference type="PANTHER" id="PTHR30308:SF2">
    <property type="entry name" value="SSRA-BINDING PROTEIN"/>
    <property type="match status" value="1"/>
</dbReference>
<dbReference type="GO" id="GO:0070930">
    <property type="term" value="P:trans-translation-dependent protein tagging"/>
    <property type="evidence" value="ECO:0007669"/>
    <property type="project" value="TreeGrafter"/>
</dbReference>
<dbReference type="GO" id="GO:0003723">
    <property type="term" value="F:RNA binding"/>
    <property type="evidence" value="ECO:0007669"/>
    <property type="project" value="UniProtKB-UniRule"/>
</dbReference>
<dbReference type="NCBIfam" id="NF003843">
    <property type="entry name" value="PRK05422.1"/>
    <property type="match status" value="1"/>
</dbReference>
<dbReference type="OrthoDB" id="9805462at2"/>
<gene>
    <name evidence="3 4" type="primary">smpB</name>
    <name evidence="4" type="ORF">EPD60_15005</name>
</gene>
<evidence type="ECO:0000256" key="1">
    <source>
        <dbReference type="ARBA" id="ARBA00022490"/>
    </source>
</evidence>
<sequence length="151" mass="17632">MARKPKAVDIRNRPVYHEYFIDDTFVAGALLLGTEVKALREGKASFNDAYCQFNKGELWLKSLHISPYSHGTDNNHDPLRDRKLLLKKRELSRLESKIKEKGYTIVPVRIFTSDKNLIKIEIGLARGKKLYDKRESIKARDNDRDLKRYLK</sequence>
<dbReference type="Pfam" id="PF01668">
    <property type="entry name" value="SmpB"/>
    <property type="match status" value="1"/>
</dbReference>
<dbReference type="NCBIfam" id="TIGR00086">
    <property type="entry name" value="smpB"/>
    <property type="match status" value="1"/>
</dbReference>
<dbReference type="InterPro" id="IPR023620">
    <property type="entry name" value="SmpB"/>
</dbReference>
<organism evidence="4 5">
    <name type="scientific">Flaviaesturariibacter flavus</name>
    <dbReference type="NCBI Taxonomy" id="2502780"/>
    <lineage>
        <taxon>Bacteria</taxon>
        <taxon>Pseudomonadati</taxon>
        <taxon>Bacteroidota</taxon>
        <taxon>Chitinophagia</taxon>
        <taxon>Chitinophagales</taxon>
        <taxon>Chitinophagaceae</taxon>
        <taxon>Flaviaestuariibacter</taxon>
    </lineage>
</organism>
<comment type="caution">
    <text evidence="4">The sequence shown here is derived from an EMBL/GenBank/DDBJ whole genome shotgun (WGS) entry which is preliminary data.</text>
</comment>
<comment type="subcellular location">
    <subcellularLocation>
        <location evidence="3">Cytoplasm</location>
    </subcellularLocation>
    <text evidence="3">The tmRNA-SmpB complex associates with stalled 70S ribosomes.</text>
</comment>